<dbReference type="RefSeq" id="WP_020073119.1">
    <property type="nucleotide sequence ID" value="NZ_JBKWRC010000001.1"/>
</dbReference>
<name>A0A928KVD9_9FIRM</name>
<dbReference type="Gene3D" id="3.30.43.10">
    <property type="entry name" value="Uridine Diphospho-n-acetylenolpyruvylglucosamine Reductase, domain 2"/>
    <property type="match status" value="1"/>
</dbReference>
<dbReference type="GO" id="GO:0016491">
    <property type="term" value="F:oxidoreductase activity"/>
    <property type="evidence" value="ECO:0007669"/>
    <property type="project" value="UniProtKB-KW"/>
</dbReference>
<dbReference type="PROSITE" id="PS51387">
    <property type="entry name" value="FAD_PCMH"/>
    <property type="match status" value="1"/>
</dbReference>
<dbReference type="InterPro" id="IPR005107">
    <property type="entry name" value="CO_DH_flav_C"/>
</dbReference>
<dbReference type="InterPro" id="IPR016166">
    <property type="entry name" value="FAD-bd_PCMH"/>
</dbReference>
<dbReference type="EMBL" id="SVNY01000001">
    <property type="protein sequence ID" value="MBE6832122.1"/>
    <property type="molecule type" value="Genomic_DNA"/>
</dbReference>
<dbReference type="GO" id="GO:0071949">
    <property type="term" value="F:FAD binding"/>
    <property type="evidence" value="ECO:0007669"/>
    <property type="project" value="InterPro"/>
</dbReference>
<organism evidence="5 6">
    <name type="scientific">Faecalispora sporosphaeroides</name>
    <dbReference type="NCBI Taxonomy" id="1549"/>
    <lineage>
        <taxon>Bacteria</taxon>
        <taxon>Bacillati</taxon>
        <taxon>Bacillota</taxon>
        <taxon>Clostridia</taxon>
        <taxon>Eubacteriales</taxon>
        <taxon>Oscillospiraceae</taxon>
        <taxon>Faecalispora</taxon>
    </lineage>
</organism>
<evidence type="ECO:0000259" key="4">
    <source>
        <dbReference type="PROSITE" id="PS51387"/>
    </source>
</evidence>
<dbReference type="InterPro" id="IPR036318">
    <property type="entry name" value="FAD-bd_PCMH-like_sf"/>
</dbReference>
<keyword evidence="1" id="KW-0285">Flavoprotein</keyword>
<protein>
    <submittedName>
        <fullName evidence="5">FAD-binding protein</fullName>
    </submittedName>
</protein>
<dbReference type="PANTHER" id="PTHR42659">
    <property type="entry name" value="XANTHINE DEHYDROGENASE SUBUNIT C-RELATED"/>
    <property type="match status" value="1"/>
</dbReference>
<dbReference type="InterPro" id="IPR016169">
    <property type="entry name" value="FAD-bd_PCMH_sub2"/>
</dbReference>
<sequence length="279" mass="31028">MIPFDFVYCRPDTLREAADAFKRYQGKNKKAVCYGGGSEIITMCRAGSIHPDAVVDIKGIPECGILEKDDCFLTIGAACTLSRITESKLFPLLGLACGRVADHTNQCRITLGGNLCGTVIYRETSLPLLLSDAEVTVGGPDGMRRVPFQNIFDGRVRLREGEWIVQAHIPVWALQARHAHIKKTAQEKIDYPLVNVTAIWKEDVLRAAFSGICSRPFRSRRVEAVLNDRGLPPEIRAEKAAGLLPEPPYHDVEGSGEYRAFVFKNTLCELLEAWQNDRV</sequence>
<evidence type="ECO:0000256" key="1">
    <source>
        <dbReference type="ARBA" id="ARBA00022630"/>
    </source>
</evidence>
<dbReference type="InterPro" id="IPR036683">
    <property type="entry name" value="CO_DH_flav_C_dom_sf"/>
</dbReference>
<dbReference type="Pfam" id="PF00941">
    <property type="entry name" value="FAD_binding_5"/>
    <property type="match status" value="1"/>
</dbReference>
<dbReference type="InterPro" id="IPR002346">
    <property type="entry name" value="Mopterin_DH_FAD-bd"/>
</dbReference>
<accession>A0A928KVD9</accession>
<evidence type="ECO:0000313" key="6">
    <source>
        <dbReference type="Proteomes" id="UP000754750"/>
    </source>
</evidence>
<keyword evidence="3" id="KW-0560">Oxidoreductase</keyword>
<keyword evidence="2" id="KW-0274">FAD</keyword>
<dbReference type="Gene3D" id="3.30.465.10">
    <property type="match status" value="1"/>
</dbReference>
<dbReference type="PANTHER" id="PTHR42659:SF2">
    <property type="entry name" value="XANTHINE DEHYDROGENASE SUBUNIT C-RELATED"/>
    <property type="match status" value="1"/>
</dbReference>
<gene>
    <name evidence="5" type="ORF">E7512_00815</name>
</gene>
<comment type="caution">
    <text evidence="5">The sequence shown here is derived from an EMBL/GenBank/DDBJ whole genome shotgun (WGS) entry which is preliminary data.</text>
</comment>
<feature type="domain" description="FAD-binding PCMH-type" evidence="4">
    <location>
        <begin position="1"/>
        <end position="174"/>
    </location>
</feature>
<evidence type="ECO:0000256" key="3">
    <source>
        <dbReference type="ARBA" id="ARBA00023002"/>
    </source>
</evidence>
<dbReference type="InterPro" id="IPR051312">
    <property type="entry name" value="Diverse_Substr_Oxidored"/>
</dbReference>
<evidence type="ECO:0000256" key="2">
    <source>
        <dbReference type="ARBA" id="ARBA00022827"/>
    </source>
</evidence>
<reference evidence="5" key="1">
    <citation type="submission" date="2019-04" db="EMBL/GenBank/DDBJ databases">
        <title>Evolution of Biomass-Degrading Anaerobic Consortia Revealed by Metagenomics.</title>
        <authorList>
            <person name="Peng X."/>
        </authorList>
    </citation>
    <scope>NUCLEOTIDE SEQUENCE</scope>
    <source>
        <strain evidence="5">SIG551</strain>
    </source>
</reference>
<dbReference type="SUPFAM" id="SSF55447">
    <property type="entry name" value="CO dehydrogenase flavoprotein C-terminal domain-like"/>
    <property type="match status" value="1"/>
</dbReference>
<evidence type="ECO:0000313" key="5">
    <source>
        <dbReference type="EMBL" id="MBE6832122.1"/>
    </source>
</evidence>
<proteinExistence type="predicted"/>
<dbReference type="AlphaFoldDB" id="A0A928KVD9"/>
<dbReference type="SMART" id="SM01092">
    <property type="entry name" value="CO_deh_flav_C"/>
    <property type="match status" value="1"/>
</dbReference>
<dbReference type="Gene3D" id="3.30.390.50">
    <property type="entry name" value="CO dehydrogenase flavoprotein, C-terminal domain"/>
    <property type="match status" value="1"/>
</dbReference>
<dbReference type="Proteomes" id="UP000754750">
    <property type="component" value="Unassembled WGS sequence"/>
</dbReference>
<dbReference type="SUPFAM" id="SSF56176">
    <property type="entry name" value="FAD-binding/transporter-associated domain-like"/>
    <property type="match status" value="1"/>
</dbReference>
<dbReference type="InterPro" id="IPR016167">
    <property type="entry name" value="FAD-bd_PCMH_sub1"/>
</dbReference>